<evidence type="ECO:0000256" key="1">
    <source>
        <dbReference type="ARBA" id="ARBA00022679"/>
    </source>
</evidence>
<dbReference type="STRING" id="1076549.HA45_22815"/>
<dbReference type="Proteomes" id="UP000232062">
    <property type="component" value="Unassembled WGS sequence"/>
</dbReference>
<keyword evidence="5" id="KW-1185">Reference proteome</keyword>
<evidence type="ECO:0000313" key="5">
    <source>
        <dbReference type="Proteomes" id="UP000232062"/>
    </source>
</evidence>
<comment type="caution">
    <text evidence="4">The sequence shown here is derived from an EMBL/GenBank/DDBJ whole genome shotgun (WGS) entry which is preliminary data.</text>
</comment>
<sequence length="185" mass="20851">MNIVQLNAETLPRYRQALGALMVDAIQHNMTSAFHPSQGRQRYQDAERYFHSLRDGLARHERLLWVALTDIGVAGSVQLSICQRPDGQNRAEVLHLLVHSEAQREGIGRQLMHKLEEQAGRCARGLLYLDVLAGSPVEAFYRAQGYHYLGELPDYALRADGHPHPGAIYYKRLRTCPAETAATSY</sequence>
<organism evidence="4 5">
    <name type="scientific">Pantoea rodasii</name>
    <dbReference type="NCBI Taxonomy" id="1076549"/>
    <lineage>
        <taxon>Bacteria</taxon>
        <taxon>Pseudomonadati</taxon>
        <taxon>Pseudomonadota</taxon>
        <taxon>Gammaproteobacteria</taxon>
        <taxon>Enterobacterales</taxon>
        <taxon>Erwiniaceae</taxon>
        <taxon>Pantoea</taxon>
    </lineage>
</organism>
<proteinExistence type="predicted"/>
<dbReference type="GO" id="GO:0016747">
    <property type="term" value="F:acyltransferase activity, transferring groups other than amino-acyl groups"/>
    <property type="evidence" value="ECO:0007669"/>
    <property type="project" value="InterPro"/>
</dbReference>
<evidence type="ECO:0000313" key="4">
    <source>
        <dbReference type="EMBL" id="PJZ07158.1"/>
    </source>
</evidence>
<dbReference type="InterPro" id="IPR050832">
    <property type="entry name" value="Bact_Acetyltransf"/>
</dbReference>
<dbReference type="OrthoDB" id="3389160at2"/>
<keyword evidence="1 4" id="KW-0808">Transferase</keyword>
<feature type="domain" description="N-acetyltransferase" evidence="3">
    <location>
        <begin position="1"/>
        <end position="175"/>
    </location>
</feature>
<dbReference type="CDD" id="cd04301">
    <property type="entry name" value="NAT_SF"/>
    <property type="match status" value="1"/>
</dbReference>
<dbReference type="EMBL" id="PIQI01000006">
    <property type="protein sequence ID" value="PJZ07158.1"/>
    <property type="molecule type" value="Genomic_DNA"/>
</dbReference>
<keyword evidence="2" id="KW-0012">Acyltransferase</keyword>
<evidence type="ECO:0000256" key="2">
    <source>
        <dbReference type="ARBA" id="ARBA00023315"/>
    </source>
</evidence>
<dbReference type="Gene3D" id="3.40.630.30">
    <property type="match status" value="1"/>
</dbReference>
<reference evidence="4 5" key="1">
    <citation type="submission" date="2017-11" db="EMBL/GenBank/DDBJ databases">
        <title>The genome sequence of Pantoea rodasii DSM 26611.</title>
        <authorList>
            <person name="Gao J."/>
            <person name="Mao X."/>
            <person name="Sun J."/>
        </authorList>
    </citation>
    <scope>NUCLEOTIDE SEQUENCE [LARGE SCALE GENOMIC DNA]</scope>
    <source>
        <strain evidence="4 5">DSM 26611</strain>
    </source>
</reference>
<dbReference type="PANTHER" id="PTHR43877">
    <property type="entry name" value="AMINOALKYLPHOSPHONATE N-ACETYLTRANSFERASE-RELATED-RELATED"/>
    <property type="match status" value="1"/>
</dbReference>
<name>A0A2M9WI70_9GAMM</name>
<dbReference type="Pfam" id="PF00583">
    <property type="entry name" value="Acetyltransf_1"/>
    <property type="match status" value="1"/>
</dbReference>
<evidence type="ECO:0000259" key="3">
    <source>
        <dbReference type="PROSITE" id="PS51186"/>
    </source>
</evidence>
<protein>
    <submittedName>
        <fullName evidence="4">GNAT family N-acetyltransferase</fullName>
    </submittedName>
</protein>
<dbReference type="PROSITE" id="PS51186">
    <property type="entry name" value="GNAT"/>
    <property type="match status" value="1"/>
</dbReference>
<dbReference type="RefSeq" id="WP_100700162.1">
    <property type="nucleotide sequence ID" value="NZ_MLFP01000045.1"/>
</dbReference>
<dbReference type="InterPro" id="IPR016181">
    <property type="entry name" value="Acyl_CoA_acyltransferase"/>
</dbReference>
<gene>
    <name evidence="4" type="ORF">PRCB_02370</name>
</gene>
<dbReference type="SUPFAM" id="SSF55729">
    <property type="entry name" value="Acyl-CoA N-acyltransferases (Nat)"/>
    <property type="match status" value="1"/>
</dbReference>
<dbReference type="AlphaFoldDB" id="A0A2M9WI70"/>
<accession>A0A2M9WI70</accession>
<dbReference type="InterPro" id="IPR000182">
    <property type="entry name" value="GNAT_dom"/>
</dbReference>